<comment type="caution">
    <text evidence="2">The sequence shown here is derived from an EMBL/GenBank/DDBJ whole genome shotgun (WGS) entry which is preliminary data.</text>
</comment>
<gene>
    <name evidence="2" type="ORF">ACFS6I_01115</name>
</gene>
<protein>
    <recommendedName>
        <fullName evidence="4">Holin</fullName>
    </recommendedName>
</protein>
<keyword evidence="1" id="KW-1133">Transmembrane helix</keyword>
<sequence>MKWNDIRIGAIGGTLCSIWASFSLGDVLQTALMAVVGTMVSFVTSRLLGRVRRRKSD</sequence>
<evidence type="ECO:0008006" key="4">
    <source>
        <dbReference type="Google" id="ProtNLM"/>
    </source>
</evidence>
<keyword evidence="3" id="KW-1185">Reference proteome</keyword>
<feature type="transmembrane region" description="Helical" evidence="1">
    <location>
        <begin position="31"/>
        <end position="49"/>
    </location>
</feature>
<evidence type="ECO:0000313" key="2">
    <source>
        <dbReference type="EMBL" id="MFD2902505.1"/>
    </source>
</evidence>
<name>A0ABW5YPZ2_9SPHI</name>
<dbReference type="EMBL" id="JBHUPE010000001">
    <property type="protein sequence ID" value="MFD2902505.1"/>
    <property type="molecule type" value="Genomic_DNA"/>
</dbReference>
<accession>A0ABW5YPZ2</accession>
<evidence type="ECO:0000256" key="1">
    <source>
        <dbReference type="SAM" id="Phobius"/>
    </source>
</evidence>
<reference evidence="3" key="1">
    <citation type="journal article" date="2019" name="Int. J. Syst. Evol. Microbiol.">
        <title>The Global Catalogue of Microorganisms (GCM) 10K type strain sequencing project: providing services to taxonomists for standard genome sequencing and annotation.</title>
        <authorList>
            <consortium name="The Broad Institute Genomics Platform"/>
            <consortium name="The Broad Institute Genome Sequencing Center for Infectious Disease"/>
            <person name="Wu L."/>
            <person name="Ma J."/>
        </authorList>
    </citation>
    <scope>NUCLEOTIDE SEQUENCE [LARGE SCALE GENOMIC DNA]</scope>
    <source>
        <strain evidence="3">KCTC 22209</strain>
    </source>
</reference>
<dbReference type="RefSeq" id="WP_380917519.1">
    <property type="nucleotide sequence ID" value="NZ_JBHUPE010000001.1"/>
</dbReference>
<keyword evidence="1" id="KW-0812">Transmembrane</keyword>
<proteinExistence type="predicted"/>
<evidence type="ECO:0000313" key="3">
    <source>
        <dbReference type="Proteomes" id="UP001597509"/>
    </source>
</evidence>
<organism evidence="2 3">
    <name type="scientific">Sphingobacterium anhuiense</name>
    <dbReference type="NCBI Taxonomy" id="493780"/>
    <lineage>
        <taxon>Bacteria</taxon>
        <taxon>Pseudomonadati</taxon>
        <taxon>Bacteroidota</taxon>
        <taxon>Sphingobacteriia</taxon>
        <taxon>Sphingobacteriales</taxon>
        <taxon>Sphingobacteriaceae</taxon>
        <taxon>Sphingobacterium</taxon>
    </lineage>
</organism>
<dbReference type="Proteomes" id="UP001597509">
    <property type="component" value="Unassembled WGS sequence"/>
</dbReference>
<keyword evidence="1" id="KW-0472">Membrane</keyword>